<organism evidence="1 2">
    <name type="scientific">Thalassobius vesicularis</name>
    <dbReference type="NCBI Taxonomy" id="1294297"/>
    <lineage>
        <taxon>Bacteria</taxon>
        <taxon>Pseudomonadati</taxon>
        <taxon>Pseudomonadota</taxon>
        <taxon>Alphaproteobacteria</taxon>
        <taxon>Rhodobacterales</taxon>
        <taxon>Roseobacteraceae</taxon>
        <taxon>Thalassovita</taxon>
    </lineage>
</organism>
<accession>A0A4S3M7G6</accession>
<sequence length="265" mass="29376">MDTILQTSLSFAPWADPRTNRLPGIVPVTMEEWLEVDSAFAAQMALREHLIATKPQEVMALHDSARPAADEMYRVILERLPALGYEVGEGSVTRPDGVTVALDASDPLATLGRLVQCDLCLMQPDPTGQTEESVLTGGVLCFPSGWRLPQKFMMPMLRIHLPIEKYTPELAMRVQRLLDGVQVGRGLMRGTASRSDAPLADPRSEGEYVHGSRGSRFIRVERQCLIRLPETRAVVFSIHTQIVEPSALSPHQAQTLEEFPIRLAD</sequence>
<evidence type="ECO:0000313" key="1">
    <source>
        <dbReference type="EMBL" id="THD72684.1"/>
    </source>
</evidence>
<dbReference type="EMBL" id="SSMD01000007">
    <property type="protein sequence ID" value="THD72684.1"/>
    <property type="molecule type" value="Genomic_DNA"/>
</dbReference>
<proteinExistence type="predicted"/>
<evidence type="ECO:0000313" key="2">
    <source>
        <dbReference type="Proteomes" id="UP000306113"/>
    </source>
</evidence>
<name>A0A4S3M7G6_9RHOB</name>
<protein>
    <submittedName>
        <fullName evidence="1">DUF3445 domain-containing protein</fullName>
    </submittedName>
</protein>
<keyword evidence="2" id="KW-1185">Reference proteome</keyword>
<dbReference type="RefSeq" id="WP_136340082.1">
    <property type="nucleotide sequence ID" value="NZ_SSMD01000007.1"/>
</dbReference>
<comment type="caution">
    <text evidence="1">The sequence shown here is derived from an EMBL/GenBank/DDBJ whole genome shotgun (WGS) entry which is preliminary data.</text>
</comment>
<dbReference type="OrthoDB" id="5242510at2"/>
<gene>
    <name evidence="1" type="ORF">E7681_14770</name>
</gene>
<dbReference type="Proteomes" id="UP000306113">
    <property type="component" value="Unassembled WGS sequence"/>
</dbReference>
<dbReference type="AlphaFoldDB" id="A0A4S3M7G6"/>
<dbReference type="Pfam" id="PF11927">
    <property type="entry name" value="HODM_asu-like"/>
    <property type="match status" value="1"/>
</dbReference>
<reference evidence="1 2" key="1">
    <citation type="submission" date="2019-04" db="EMBL/GenBank/DDBJ databases">
        <title>Draft genome sequence of Youngimonas vesicularis.</title>
        <authorList>
            <person name="Hameed A."/>
        </authorList>
    </citation>
    <scope>NUCLEOTIDE SEQUENCE [LARGE SCALE GENOMIC DNA]</scope>
    <source>
        <strain evidence="1 2">CC-AMW-E</strain>
    </source>
</reference>
<dbReference type="InterPro" id="IPR021848">
    <property type="entry name" value="HODM_asu-like"/>
</dbReference>